<evidence type="ECO:0000259" key="17">
    <source>
        <dbReference type="PROSITE" id="PS50118"/>
    </source>
</evidence>
<dbReference type="GO" id="GO:0010468">
    <property type="term" value="P:regulation of gene expression"/>
    <property type="evidence" value="ECO:0007669"/>
    <property type="project" value="UniProtKB-ARBA"/>
</dbReference>
<feature type="region of interest" description="Disordered" evidence="16">
    <location>
        <begin position="1433"/>
        <end position="1452"/>
    </location>
</feature>
<dbReference type="InterPro" id="IPR028889">
    <property type="entry name" value="USP"/>
</dbReference>
<keyword evidence="7" id="KW-0560">Oxidoreductase</keyword>
<comment type="similarity">
    <text evidence="3">Belongs to the peptidase C19 family.</text>
</comment>
<name>A0A3M7B4Z7_HORWE</name>
<dbReference type="GO" id="GO:0016491">
    <property type="term" value="F:oxidoreductase activity"/>
    <property type="evidence" value="ECO:0007669"/>
    <property type="project" value="UniProtKB-KW"/>
</dbReference>
<feature type="compositionally biased region" description="Polar residues" evidence="16">
    <location>
        <begin position="919"/>
        <end position="928"/>
    </location>
</feature>
<dbReference type="Gene3D" id="1.10.10.10">
    <property type="entry name" value="Winged helix-like DNA-binding domain superfamily/Winged helix DNA-binding domain"/>
    <property type="match status" value="1"/>
</dbReference>
<dbReference type="Gene3D" id="3.50.50.60">
    <property type="entry name" value="FAD/NAD(P)-binding domain"/>
    <property type="match status" value="2"/>
</dbReference>
<comment type="function">
    <text evidence="8">Ubiquitin thioesterase component of the regulatory network controlling carbon source utilization through ubiquitination and deubiquitination involving creA, creB, creC, creD and acrB. Deubiquitinates the creA catabolic repressor and the quinate permease qutD. Also plays a role in response to carbon starvation and the control of extracellular proteases activity.</text>
</comment>
<organism evidence="20 21">
    <name type="scientific">Hortaea werneckii</name>
    <name type="common">Black yeast</name>
    <name type="synonym">Cladosporium werneckii</name>
    <dbReference type="NCBI Taxonomy" id="91943"/>
    <lineage>
        <taxon>Eukaryota</taxon>
        <taxon>Fungi</taxon>
        <taxon>Dikarya</taxon>
        <taxon>Ascomycota</taxon>
        <taxon>Pezizomycotina</taxon>
        <taxon>Dothideomycetes</taxon>
        <taxon>Dothideomycetidae</taxon>
        <taxon>Mycosphaerellales</taxon>
        <taxon>Teratosphaeriaceae</taxon>
        <taxon>Hortaea</taxon>
    </lineage>
</organism>
<dbReference type="PROSITE" id="PS50118">
    <property type="entry name" value="HMG_BOX_2"/>
    <property type="match status" value="1"/>
</dbReference>
<gene>
    <name evidence="20" type="ORF">D0866_05071</name>
</gene>
<dbReference type="EC" id="3.4.19.12" evidence="4"/>
<feature type="compositionally biased region" description="Basic and acidic residues" evidence="16">
    <location>
        <begin position="1763"/>
        <end position="1809"/>
    </location>
</feature>
<sequence>MADAIDMESAFAAPASATAGPVAKPTSTIEEDESSLSSSGTDLFDHSTDNNSKHRTDWSQHPDGTWHRNGSSESTATGVTSLCSSVAADDKSSSNQKPPTPTRKRTADGLIKQTTANSAIKVAAATKPLPPDEMVAAKPPIPQQTVPKRRGRPPKDKSALVGNNRKERRASAISRLHGVVRPKSALPTAIPKELFASQCIEAAHASRLDPFALHSGEHHLLAHLLMNKEVTVYLNIRNAILRLWHQNPLCAVTIEEAAGCAKDGRFFGLCEAAYKWLTRYGYINFGCVELPKDPVLSTRAVKNAKQKTVVVVGAGVSGLTAARQLEGLFLQTSERWTDVGECPPKVIVLEGRDRIGGRVHSKQLRSQVAGSLPGKLRNTAEMGAMIVTGFDHGNPLNVLIRGQLGLRHHMMTDDLTIYDVDGNPVDEERDMMTTELYTDISNRAGDFRAVPQQHVTLKGDEELINRARDPPGDGFEGLQIEPLFPIDIAKRKQVLKRGRRRNAPPGTEKLTGKTRVLEESNATQSAARAAKGMGWDLHEDVSKNQPVSLHQTAHASQHPTLGAVMDEAIEQYKELIDLTDQDMRLLNWHHANLEYANAAPVSSLSLSGHDQDTGNEFEGAHSEIVGGYTQLPRGLMKVPTELDVRLGWEVDSIHYNADRGSDFPYSTKIVSKTGEIIEADEVVVTAPLGVLKSDMMDFDPPLPAWKEGVIKRMGFGLLNKLILLYDKPFWDDDRDMFGFLNEAEIEGSLDPADYAAKRGRFYLIWNATKISGRPMLVALLAGNSAFEAEQTESQSLVDDVTKRLRKTWGEDIPAPLEFIVTRWKKDPFTRGTYSYVGPETRPGDYDLMAKPVGNLHFAGEATCGTHPATVHGALLSGLRVAADVMDRMAGPIHLPSPLVLPVEIKPEMLAQMSKAQNLASLTNSQPPKSITPRGGRASTGVAKDTYTPSATQQTDTVKQEQGDASMSEIPFQTHPSMPGYAFRPNGPPRHSVCAGDDSFWVQPEAFDSQDMNYEAAIIGAILSELGERPAKPQRPGVNPFLLFTKDKWEEVKSHCSKSNPDAGRDIIRQTIGKRWRAASDEEKAPYLAASQTAQAQADSSRREWEDKAQTWDEEARRIRKGYCQQHPPPMRAAAAAAGPAKSMGGSSVGDEAGGKKTRNVAAAAAAAAEAQPMSFFGKLKGSSSATQPATAAPVKKDPNAPVPTPLEKHLADATGSIRPDGSDKFFGFENYGSTCYCNSIIQCLYFSAPFRNNVLNFPSKGFLEQMAEENKKHIDADGNPTANGAPLSPKNTSSTPYPNMSSPARKSMQPTSPGGNQVKQEENKDSPEYRKKLALAAGPVLDMTGDNSTQYGMDESLFTSLKDIFEAIINNQSRIGVVSPHKFLEILRRENEMFRSAMHQDAHEFLNLLLNQVVDNVELFAKQHPQLLQQAQANGGAPEEMQSQSLSPATSAAIASRQSTSAGLATHWVHDLFEGLLTSETRCLTCENTSQRDEAFLDLSVDLAAHTSVTSCLRKFSEEEMLCERNKFHCDNCGGLQEAEKRMKIKRLPRILALHLKRFKYTEDLQRLQKLFHKVVYPFHLRLFNTTEDAEDPDRLYELYAVVVHIGGGPYHGHYVSIIKTQDRGWLLFDDELVEPVDKDYVLNFFGGEPVPGVQDAKQLACAYVLFYQETTLEAVLKEQEAEGTQQAASRMSEAQTAKDGATSPTKPTNLEHAQTVTTPPVEHMASMDPLAHARTAPTEMEPHRPPFESHATSPGSPIASKTKKELKAEEKERKAQQKAQAKLDEQKRKEESQKRIDRWKKQDEEYKQVLEMSKQSALDEAKRRGDESTPSSAAPAGGVEKSSGSFSRFTRPGSMSLRGKPKFFGKEKLDKADGSAAQQPGSPLPTVPQGQQASSNNASASEATDSAGVNKSATDSAANPLAKVPSANGGGGGGEEQKKLRNRFSLGRKKSGMI</sequence>
<feature type="compositionally biased region" description="Basic and acidic residues" evidence="16">
    <location>
        <begin position="1865"/>
        <end position="1874"/>
    </location>
</feature>
<dbReference type="SUPFAM" id="SSF46689">
    <property type="entry name" value="Homeodomain-like"/>
    <property type="match status" value="1"/>
</dbReference>
<protein>
    <recommendedName>
        <fullName evidence="4">ubiquitinyl hydrolase 1</fullName>
        <ecNumber evidence="4">3.4.19.12</ecNumber>
    </recommendedName>
    <alternativeName>
        <fullName evidence="12">Carbon catabolite repression protein B</fullName>
    </alternativeName>
    <alternativeName>
        <fullName evidence="14">Deubiquitinating enzyme creB</fullName>
    </alternativeName>
    <alternativeName>
        <fullName evidence="10">Ubiquitin thioesterase creB</fullName>
    </alternativeName>
    <alternativeName>
        <fullName evidence="11">Ubiquitin-hydrolyzing enzyme creB</fullName>
    </alternativeName>
    <alternativeName>
        <fullName evidence="13">Ubiquitin-specific-processing protease creB</fullName>
    </alternativeName>
</protein>
<feature type="compositionally biased region" description="Polar residues" evidence="16">
    <location>
        <begin position="68"/>
        <end position="84"/>
    </location>
</feature>
<dbReference type="GO" id="GO:0003677">
    <property type="term" value="F:DNA binding"/>
    <property type="evidence" value="ECO:0007669"/>
    <property type="project" value="UniProtKB-UniRule"/>
</dbReference>
<comment type="caution">
    <text evidence="20">The sequence shown here is derived from an EMBL/GenBank/DDBJ whole genome shotgun (WGS) entry which is preliminary data.</text>
</comment>
<dbReference type="InterPro" id="IPR009057">
    <property type="entry name" value="Homeodomain-like_sf"/>
</dbReference>
<feature type="compositionally biased region" description="Low complexity" evidence="16">
    <location>
        <begin position="9"/>
        <end position="23"/>
    </location>
</feature>
<feature type="region of interest" description="Disordered" evidence="16">
    <location>
        <begin position="1274"/>
        <end position="1327"/>
    </location>
</feature>
<dbReference type="InterPro" id="IPR036910">
    <property type="entry name" value="HMG_box_dom_sf"/>
</dbReference>
<dbReference type="PANTHER" id="PTHR10742:SF386">
    <property type="entry name" value="LYSINE-SPECIFIC HISTONE DEMETHYLASE 1A"/>
    <property type="match status" value="1"/>
</dbReference>
<dbReference type="SMART" id="SM00398">
    <property type="entry name" value="HMG"/>
    <property type="match status" value="1"/>
</dbReference>
<evidence type="ECO:0000256" key="4">
    <source>
        <dbReference type="ARBA" id="ARBA00012759"/>
    </source>
</evidence>
<feature type="compositionally biased region" description="Low complexity" evidence="16">
    <location>
        <begin position="1894"/>
        <end position="1908"/>
    </location>
</feature>
<dbReference type="InterPro" id="IPR036188">
    <property type="entry name" value="FAD/NAD-bd_sf"/>
</dbReference>
<feature type="compositionally biased region" description="Low complexity" evidence="16">
    <location>
        <begin position="1182"/>
        <end position="1193"/>
    </location>
</feature>
<evidence type="ECO:0000313" key="20">
    <source>
        <dbReference type="EMBL" id="RMY34727.1"/>
    </source>
</evidence>
<dbReference type="Gene3D" id="1.10.30.10">
    <property type="entry name" value="High mobility group box domain"/>
    <property type="match status" value="1"/>
</dbReference>
<dbReference type="SUPFAM" id="SSF51905">
    <property type="entry name" value="FAD/NAD(P)-binding domain"/>
    <property type="match status" value="1"/>
</dbReference>
<dbReference type="InterPro" id="IPR018200">
    <property type="entry name" value="USP_CS"/>
</dbReference>
<dbReference type="Gene3D" id="3.90.70.10">
    <property type="entry name" value="Cysteine proteinases"/>
    <property type="match status" value="1"/>
</dbReference>
<dbReference type="GO" id="GO:0006338">
    <property type="term" value="P:chromatin remodeling"/>
    <property type="evidence" value="ECO:0007669"/>
    <property type="project" value="TreeGrafter"/>
</dbReference>
<dbReference type="PROSITE" id="PS50934">
    <property type="entry name" value="SWIRM"/>
    <property type="match status" value="1"/>
</dbReference>
<feature type="compositionally biased region" description="Basic and acidic residues" evidence="16">
    <location>
        <begin position="43"/>
        <end position="66"/>
    </location>
</feature>
<feature type="DNA-binding region" description="HMG box" evidence="15">
    <location>
        <begin position="1033"/>
        <end position="1105"/>
    </location>
</feature>
<evidence type="ECO:0000256" key="2">
    <source>
        <dbReference type="ARBA" id="ARBA00005995"/>
    </source>
</evidence>
<evidence type="ECO:0000259" key="18">
    <source>
        <dbReference type="PROSITE" id="PS50235"/>
    </source>
</evidence>
<dbReference type="PANTHER" id="PTHR10742">
    <property type="entry name" value="FLAVIN MONOAMINE OXIDASE"/>
    <property type="match status" value="1"/>
</dbReference>
<evidence type="ECO:0000256" key="15">
    <source>
        <dbReference type="PROSITE-ProRule" id="PRU00267"/>
    </source>
</evidence>
<evidence type="ECO:0000256" key="14">
    <source>
        <dbReference type="ARBA" id="ARBA00042958"/>
    </source>
</evidence>
<proteinExistence type="inferred from homology"/>
<dbReference type="PROSITE" id="PS00973">
    <property type="entry name" value="USP_2"/>
    <property type="match status" value="1"/>
</dbReference>
<evidence type="ECO:0000256" key="16">
    <source>
        <dbReference type="SAM" id="MobiDB-lite"/>
    </source>
</evidence>
<evidence type="ECO:0000256" key="10">
    <source>
        <dbReference type="ARBA" id="ARBA00041772"/>
    </source>
</evidence>
<feature type="region of interest" description="Disordered" evidence="16">
    <location>
        <begin position="1684"/>
        <end position="1712"/>
    </location>
</feature>
<evidence type="ECO:0000256" key="1">
    <source>
        <dbReference type="ARBA" id="ARBA00000707"/>
    </source>
</evidence>
<dbReference type="InterPro" id="IPR002937">
    <property type="entry name" value="Amino_oxidase"/>
</dbReference>
<evidence type="ECO:0000256" key="12">
    <source>
        <dbReference type="ARBA" id="ARBA00041962"/>
    </source>
</evidence>
<dbReference type="InterPro" id="IPR001394">
    <property type="entry name" value="Peptidase_C19_UCH"/>
</dbReference>
<dbReference type="GO" id="GO:0005634">
    <property type="term" value="C:nucleus"/>
    <property type="evidence" value="ECO:0007669"/>
    <property type="project" value="UniProtKB-UniRule"/>
</dbReference>
<dbReference type="PROSITE" id="PS50235">
    <property type="entry name" value="USP_3"/>
    <property type="match status" value="1"/>
</dbReference>
<feature type="domain" description="USP" evidence="18">
    <location>
        <begin position="1226"/>
        <end position="1671"/>
    </location>
</feature>
<dbReference type="GO" id="GO:0003682">
    <property type="term" value="F:chromatin binding"/>
    <property type="evidence" value="ECO:0007669"/>
    <property type="project" value="TreeGrafter"/>
</dbReference>
<feature type="region of interest" description="Disordered" evidence="16">
    <location>
        <begin position="919"/>
        <end position="988"/>
    </location>
</feature>
<evidence type="ECO:0000256" key="3">
    <source>
        <dbReference type="ARBA" id="ARBA00009085"/>
    </source>
</evidence>
<evidence type="ECO:0000256" key="13">
    <source>
        <dbReference type="ARBA" id="ARBA00042086"/>
    </source>
</evidence>
<evidence type="ECO:0000256" key="5">
    <source>
        <dbReference type="ARBA" id="ARBA00022801"/>
    </source>
</evidence>
<keyword evidence="6" id="KW-0788">Thiol protease</keyword>
<dbReference type="Pfam" id="PF00443">
    <property type="entry name" value="UCH"/>
    <property type="match status" value="1"/>
</dbReference>
<dbReference type="InterPro" id="IPR007526">
    <property type="entry name" value="SWIRM"/>
</dbReference>
<reference evidence="20 21" key="1">
    <citation type="journal article" date="2018" name="BMC Genomics">
        <title>Genomic evidence for intraspecific hybridization in a clonal and extremely halotolerant yeast.</title>
        <authorList>
            <person name="Gostincar C."/>
            <person name="Stajich J.E."/>
            <person name="Zupancic J."/>
            <person name="Zalar P."/>
            <person name="Gunde-Cimerman N."/>
        </authorList>
    </citation>
    <scope>NUCLEOTIDE SEQUENCE [LARGE SCALE GENOMIC DNA]</scope>
    <source>
        <strain evidence="20 21">EXF-6651</strain>
    </source>
</reference>
<feature type="compositionally biased region" description="Polar residues" evidence="16">
    <location>
        <begin position="1684"/>
        <end position="1696"/>
    </location>
</feature>
<feature type="region of interest" description="Disordered" evidence="16">
    <location>
        <begin position="1179"/>
        <end position="1201"/>
    </location>
</feature>
<dbReference type="Pfam" id="PF01593">
    <property type="entry name" value="Amino_oxidase"/>
    <property type="match status" value="1"/>
</dbReference>
<accession>A0A3M7B4Z7</accession>
<evidence type="ECO:0000256" key="7">
    <source>
        <dbReference type="ARBA" id="ARBA00023002"/>
    </source>
</evidence>
<dbReference type="SUPFAM" id="SSF47095">
    <property type="entry name" value="HMG-box"/>
    <property type="match status" value="1"/>
</dbReference>
<dbReference type="PROSITE" id="PS00972">
    <property type="entry name" value="USP_1"/>
    <property type="match status" value="1"/>
</dbReference>
<dbReference type="Pfam" id="PF04433">
    <property type="entry name" value="SWIRM"/>
    <property type="match status" value="1"/>
</dbReference>
<dbReference type="InterPro" id="IPR038765">
    <property type="entry name" value="Papain-like_cys_pep_sf"/>
</dbReference>
<evidence type="ECO:0000256" key="11">
    <source>
        <dbReference type="ARBA" id="ARBA00041870"/>
    </source>
</evidence>
<dbReference type="SUPFAM" id="SSF54001">
    <property type="entry name" value="Cysteine proteinases"/>
    <property type="match status" value="1"/>
</dbReference>
<dbReference type="GO" id="GO:0004843">
    <property type="term" value="F:cysteine-type deubiquitinase activity"/>
    <property type="evidence" value="ECO:0007669"/>
    <property type="project" value="UniProtKB-EC"/>
</dbReference>
<evidence type="ECO:0000259" key="19">
    <source>
        <dbReference type="PROSITE" id="PS50934"/>
    </source>
</evidence>
<dbReference type="InterPro" id="IPR009071">
    <property type="entry name" value="HMG_box_dom"/>
</dbReference>
<dbReference type="Proteomes" id="UP000276864">
    <property type="component" value="Unassembled WGS sequence"/>
</dbReference>
<feature type="region of interest" description="Disordered" evidence="16">
    <location>
        <begin position="128"/>
        <end position="168"/>
    </location>
</feature>
<dbReference type="SUPFAM" id="SSF54373">
    <property type="entry name" value="FAD-linked reductases, C-terminal domain"/>
    <property type="match status" value="1"/>
</dbReference>
<keyword evidence="6" id="KW-0645">Protease</keyword>
<feature type="region of interest" description="Disordered" evidence="16">
    <location>
        <begin position="1738"/>
        <end position="1955"/>
    </location>
</feature>
<dbReference type="EMBL" id="QWIM01000431">
    <property type="protein sequence ID" value="RMY34727.1"/>
    <property type="molecule type" value="Genomic_DNA"/>
</dbReference>
<evidence type="ECO:0000313" key="21">
    <source>
        <dbReference type="Proteomes" id="UP000276864"/>
    </source>
</evidence>
<comment type="subunit">
    <text evidence="9">Interacts with creA, creC and qutD.</text>
</comment>
<dbReference type="GO" id="GO:0016579">
    <property type="term" value="P:protein deubiquitination"/>
    <property type="evidence" value="ECO:0007669"/>
    <property type="project" value="InterPro"/>
</dbReference>
<comment type="catalytic activity">
    <reaction evidence="1">
        <text>Thiol-dependent hydrolysis of ester, thioester, amide, peptide and isopeptide bonds formed by the C-terminal Gly of ubiquitin (a 76-residue protein attached to proteins as an intracellular targeting signal).</text>
        <dbReference type="EC" id="3.4.19.12"/>
    </reaction>
</comment>
<dbReference type="InterPro" id="IPR036388">
    <property type="entry name" value="WH-like_DNA-bd_sf"/>
</dbReference>
<evidence type="ECO:0000256" key="9">
    <source>
        <dbReference type="ARBA" id="ARBA00038752"/>
    </source>
</evidence>
<feature type="compositionally biased region" description="Basic and acidic residues" evidence="16">
    <location>
        <begin position="1818"/>
        <end position="1828"/>
    </location>
</feature>
<dbReference type="VEuPathDB" id="FungiDB:BTJ68_07386"/>
<feature type="compositionally biased region" description="Polar residues" evidence="16">
    <location>
        <begin position="1703"/>
        <end position="1712"/>
    </location>
</feature>
<dbReference type="Pfam" id="PF00505">
    <property type="entry name" value="HMG_box"/>
    <property type="match status" value="1"/>
</dbReference>
<feature type="domain" description="SWIRM" evidence="19">
    <location>
        <begin position="199"/>
        <end position="294"/>
    </location>
</feature>
<dbReference type="CDD" id="cd02663">
    <property type="entry name" value="Peptidase_C19G"/>
    <property type="match status" value="1"/>
</dbReference>
<evidence type="ECO:0000256" key="6">
    <source>
        <dbReference type="ARBA" id="ARBA00022807"/>
    </source>
</evidence>
<dbReference type="GO" id="GO:0050660">
    <property type="term" value="F:flavin adenine dinucleotide binding"/>
    <property type="evidence" value="ECO:0007669"/>
    <property type="project" value="TreeGrafter"/>
</dbReference>
<feature type="compositionally biased region" description="Polar residues" evidence="16">
    <location>
        <begin position="946"/>
        <end position="956"/>
    </location>
</feature>
<feature type="compositionally biased region" description="Polar residues" evidence="16">
    <location>
        <begin position="1289"/>
        <end position="1318"/>
    </location>
</feature>
<feature type="domain" description="HMG box" evidence="17">
    <location>
        <begin position="1033"/>
        <end position="1105"/>
    </location>
</feature>
<evidence type="ECO:0000256" key="8">
    <source>
        <dbReference type="ARBA" id="ARBA00037075"/>
    </source>
</evidence>
<keyword evidence="5" id="KW-0378">Hydrolase</keyword>
<dbReference type="InterPro" id="IPR050281">
    <property type="entry name" value="Flavin_monoamine_oxidase"/>
</dbReference>
<keyword evidence="15" id="KW-0238">DNA-binding</keyword>
<keyword evidence="15" id="KW-0539">Nucleus</keyword>
<feature type="compositionally biased region" description="Polar residues" evidence="16">
    <location>
        <begin position="1441"/>
        <end position="1450"/>
    </location>
</feature>
<comment type="similarity">
    <text evidence="2">Belongs to the flavin monoamine oxidase family.</text>
</comment>
<feature type="compositionally biased region" description="Basic residues" evidence="16">
    <location>
        <begin position="1941"/>
        <end position="1955"/>
    </location>
</feature>
<dbReference type="FunFam" id="3.90.70.10:FF:000075">
    <property type="entry name" value="Ubiquitin carboxyl-terminal hydrolase creB"/>
    <property type="match status" value="1"/>
</dbReference>
<feature type="region of interest" description="Disordered" evidence="16">
    <location>
        <begin position="1"/>
        <end position="114"/>
    </location>
</feature>
<dbReference type="CDD" id="cd00084">
    <property type="entry name" value="HMG-box_SF"/>
    <property type="match status" value="1"/>
</dbReference>